<sequence length="1008" mass="114239">MRAKTDLGDTVQIPAGIHPQIRLLACDFDNTLVNLKGKYASVLNHDLLIPILRWASLTIHLGIDTARDRKLDSDIGSSGGASITDLLKLFERFGIHFSVNNPNLVIASEDVTEFRNILMKRYEHDLETKNLFTKQKNADLHFIMQEFNKSSSGIPLRPEDILILDDTEGVVEWARKAGFKAIHVKHEFNKNTVDESYAYELAKVLGLEDYANDVQEHPENHREDPEVFLTVAKEYWVAKQARKENKLPATLLVHPLLNDLLGHFRKDPRQVFPLLKQLHGRTGYSEIIDEEYEISDTLISSSRQQILTSRPVKQTLLGHSIQADDFYRVSDLLQLGASSNHCFDLGPNKRQIKPLVAAVILDCSSDILAALIKANAQIDLTHGDISILKIALENLHGKLLHLVPGKRQPLYEQLQLTVEVIQKQHGLDNYFNHLAAIFPMILKIEDANILAIFMNNLSLNHRQSLYHFVDISAQKNSDFSQQLTVEFFFQQSLKSLKEKFDPLAPAPNELAPPEKPGKCPHYNLAKALFELLRHESLSSPRQTKKTGSAIKLFRSSAEALADVKSLQRQFFFNALGHMLRMNLSEFRVQSLLNVFLTMFCKKDTVESPKGEKRKAEDLDINKVYSSRAPQFELSLLGVAVTHNNSWFAERLLDLGANSSQLFLLDQTKIKILNAAIIFECEPGLINGLIKAGATIGQIEGIYINGVKESILSIMIKRICSTANISLRKELIEQLQPVIQLFLSQHGVDNYFSALYPAIQSIIESKDSKLMTSCFGMLPSPFKQSLWDIFAMEGLYPLKPATDVKQEDFKLRFEMEFFFQLKEEELPLQGKAFRRILPLIQSEYCLLVELRARLRIAFANFEKPESSTQGKRSFFSVSDVNPIEECKLNARVRRLKLFFNTVNCLIETVPIDSLQAKSLLHSCYFAIKELKNFSDYTTYFKVQTKAIDELLLFLKNSLKESQTAEYQIQAPLASPERIQVASYREPLLPVSPIAGVNPDESNVSLTGSR</sequence>
<evidence type="ECO:0000313" key="2">
    <source>
        <dbReference type="Proteomes" id="UP000249458"/>
    </source>
</evidence>
<name>A0A364LMC5_9GAMM</name>
<gene>
    <name evidence="1" type="ORF">B1207_03270</name>
</gene>
<dbReference type="SUPFAM" id="SSF56784">
    <property type="entry name" value="HAD-like"/>
    <property type="match status" value="1"/>
</dbReference>
<accession>A0A364LMC5</accession>
<proteinExistence type="predicted"/>
<protein>
    <submittedName>
        <fullName evidence="1">Uncharacterized protein</fullName>
    </submittedName>
</protein>
<dbReference type="RefSeq" id="WP_112218572.1">
    <property type="nucleotide sequence ID" value="NZ_MVJN01000002.1"/>
</dbReference>
<comment type="caution">
    <text evidence="1">The sequence shown here is derived from an EMBL/GenBank/DDBJ whole genome shotgun (WGS) entry which is preliminary data.</text>
</comment>
<dbReference type="Proteomes" id="UP000249458">
    <property type="component" value="Unassembled WGS sequence"/>
</dbReference>
<organism evidence="1 2">
    <name type="scientific">Legionella quinlivanii</name>
    <dbReference type="NCBI Taxonomy" id="45073"/>
    <lineage>
        <taxon>Bacteria</taxon>
        <taxon>Pseudomonadati</taxon>
        <taxon>Pseudomonadota</taxon>
        <taxon>Gammaproteobacteria</taxon>
        <taxon>Legionellales</taxon>
        <taxon>Legionellaceae</taxon>
        <taxon>Legionella</taxon>
    </lineage>
</organism>
<reference evidence="1 2" key="1">
    <citation type="submission" date="2017-02" db="EMBL/GenBank/DDBJ databases">
        <title>Legionella quilivanii strain from human: case report and whole genome sequencing analysis.</title>
        <authorList>
            <person name="Lalancette C."/>
            <person name="Leduc J.-M."/>
            <person name="Levesque S."/>
            <person name="Fournier E."/>
            <person name="Saoud J."/>
            <person name="Faucher S.P."/>
            <person name="Bernard K."/>
            <person name="Martineau C."/>
            <person name="Longtin J."/>
        </authorList>
    </citation>
    <scope>NUCLEOTIDE SEQUENCE [LARGE SCALE GENOMIC DNA]</scope>
    <source>
        <strain evidence="1 2">ID143958</strain>
    </source>
</reference>
<dbReference type="InterPro" id="IPR036412">
    <property type="entry name" value="HAD-like_sf"/>
</dbReference>
<evidence type="ECO:0000313" key="1">
    <source>
        <dbReference type="EMBL" id="RAP38023.1"/>
    </source>
</evidence>
<dbReference type="AlphaFoldDB" id="A0A364LMC5"/>
<dbReference type="EMBL" id="MVJN01000002">
    <property type="protein sequence ID" value="RAP38023.1"/>
    <property type="molecule type" value="Genomic_DNA"/>
</dbReference>